<sequence>MATGSGMSEPEIFTSDTESDSGMMTDDNDDFQPFALPNLGDDTPTTDGIPDEDPFAISIPVHDHLIVDRPNDEHDVAPILAPVPLVAIPLEDLPFDDLIDVDVDLLVDGPFDDAHGAERLDEDTVTIPLFEIPGVEISPDTSLHPVSDSFESVTSSALQAVGLRRHATGSDDDIAMSATLSPLHELRPGLKPDLVPDDQPAGAPADPKPLPDRDPIPFGIPDIAPLIPDLAPATIDPPVIEPLVPPPAPAPADVAPFHSVESDLHRVDLPTDFVQGIPATRPGKDTPGQQTSQVLHVLVAYPHIPQSAPFTPFTSSPIDEPFRGSLPYFMPTSGPYHPSHFVGNTQDELLYTG</sequence>
<gene>
    <name evidence="2" type="ORF">HanXRQr2_Chr17g0817621</name>
</gene>
<dbReference type="AlphaFoldDB" id="A0A9K3DJV4"/>
<keyword evidence="3" id="KW-1185">Reference proteome</keyword>
<reference evidence="2" key="1">
    <citation type="journal article" date="2017" name="Nature">
        <title>The sunflower genome provides insights into oil metabolism, flowering and Asterid evolution.</title>
        <authorList>
            <person name="Badouin H."/>
            <person name="Gouzy J."/>
            <person name="Grassa C.J."/>
            <person name="Murat F."/>
            <person name="Staton S.E."/>
            <person name="Cottret L."/>
            <person name="Lelandais-Briere C."/>
            <person name="Owens G.L."/>
            <person name="Carrere S."/>
            <person name="Mayjonade B."/>
            <person name="Legrand L."/>
            <person name="Gill N."/>
            <person name="Kane N.C."/>
            <person name="Bowers J.E."/>
            <person name="Hubner S."/>
            <person name="Bellec A."/>
            <person name="Berard A."/>
            <person name="Berges H."/>
            <person name="Blanchet N."/>
            <person name="Boniface M.C."/>
            <person name="Brunel D."/>
            <person name="Catrice O."/>
            <person name="Chaidir N."/>
            <person name="Claudel C."/>
            <person name="Donnadieu C."/>
            <person name="Faraut T."/>
            <person name="Fievet G."/>
            <person name="Helmstetter N."/>
            <person name="King M."/>
            <person name="Knapp S.J."/>
            <person name="Lai Z."/>
            <person name="Le Paslier M.C."/>
            <person name="Lippi Y."/>
            <person name="Lorenzon L."/>
            <person name="Mandel J.R."/>
            <person name="Marage G."/>
            <person name="Marchand G."/>
            <person name="Marquand E."/>
            <person name="Bret-Mestries E."/>
            <person name="Morien E."/>
            <person name="Nambeesan S."/>
            <person name="Nguyen T."/>
            <person name="Pegot-Espagnet P."/>
            <person name="Pouilly N."/>
            <person name="Raftis F."/>
            <person name="Sallet E."/>
            <person name="Schiex T."/>
            <person name="Thomas J."/>
            <person name="Vandecasteele C."/>
            <person name="Vares D."/>
            <person name="Vear F."/>
            <person name="Vautrin S."/>
            <person name="Crespi M."/>
            <person name="Mangin B."/>
            <person name="Burke J.M."/>
            <person name="Salse J."/>
            <person name="Munos S."/>
            <person name="Vincourt P."/>
            <person name="Rieseberg L.H."/>
            <person name="Langlade N.B."/>
        </authorList>
    </citation>
    <scope>NUCLEOTIDE SEQUENCE</scope>
    <source>
        <tissue evidence="2">Leaves</tissue>
    </source>
</reference>
<organism evidence="2 3">
    <name type="scientific">Helianthus annuus</name>
    <name type="common">Common sunflower</name>
    <dbReference type="NCBI Taxonomy" id="4232"/>
    <lineage>
        <taxon>Eukaryota</taxon>
        <taxon>Viridiplantae</taxon>
        <taxon>Streptophyta</taxon>
        <taxon>Embryophyta</taxon>
        <taxon>Tracheophyta</taxon>
        <taxon>Spermatophyta</taxon>
        <taxon>Magnoliopsida</taxon>
        <taxon>eudicotyledons</taxon>
        <taxon>Gunneridae</taxon>
        <taxon>Pentapetalae</taxon>
        <taxon>asterids</taxon>
        <taxon>campanulids</taxon>
        <taxon>Asterales</taxon>
        <taxon>Asteraceae</taxon>
        <taxon>Asteroideae</taxon>
        <taxon>Heliantheae alliance</taxon>
        <taxon>Heliantheae</taxon>
        <taxon>Helianthus</taxon>
    </lineage>
</organism>
<evidence type="ECO:0000313" key="3">
    <source>
        <dbReference type="Proteomes" id="UP000215914"/>
    </source>
</evidence>
<reference evidence="2" key="2">
    <citation type="submission" date="2020-06" db="EMBL/GenBank/DDBJ databases">
        <title>Helianthus annuus Genome sequencing and assembly Release 2.</title>
        <authorList>
            <person name="Gouzy J."/>
            <person name="Langlade N."/>
            <person name="Munos S."/>
        </authorList>
    </citation>
    <scope>NUCLEOTIDE SEQUENCE</scope>
    <source>
        <tissue evidence="2">Leaves</tissue>
    </source>
</reference>
<evidence type="ECO:0000313" key="2">
    <source>
        <dbReference type="EMBL" id="KAF5756676.1"/>
    </source>
</evidence>
<feature type="region of interest" description="Disordered" evidence="1">
    <location>
        <begin position="185"/>
        <end position="214"/>
    </location>
</feature>
<accession>A0A9K3DJV4</accession>
<evidence type="ECO:0000256" key="1">
    <source>
        <dbReference type="SAM" id="MobiDB-lite"/>
    </source>
</evidence>
<dbReference type="EMBL" id="MNCJ02000332">
    <property type="protein sequence ID" value="KAF5756676.1"/>
    <property type="molecule type" value="Genomic_DNA"/>
</dbReference>
<protein>
    <submittedName>
        <fullName evidence="2">Uncharacterized protein</fullName>
    </submittedName>
</protein>
<comment type="caution">
    <text evidence="2">The sequence shown here is derived from an EMBL/GenBank/DDBJ whole genome shotgun (WGS) entry which is preliminary data.</text>
</comment>
<dbReference type="Proteomes" id="UP000215914">
    <property type="component" value="Unassembled WGS sequence"/>
</dbReference>
<proteinExistence type="predicted"/>
<feature type="region of interest" description="Disordered" evidence="1">
    <location>
        <begin position="1"/>
        <end position="52"/>
    </location>
</feature>
<name>A0A9K3DJV4_HELAN</name>
<dbReference type="Gramene" id="mRNA:HanXRQr2_Chr17g0817621">
    <property type="protein sequence ID" value="CDS:HanXRQr2_Chr17g0817621.1"/>
    <property type="gene ID" value="HanXRQr2_Chr17g0817621"/>
</dbReference>